<keyword evidence="2 3" id="KW-0808">Transferase</keyword>
<gene>
    <name evidence="3" type="primary">maa_2</name>
    <name evidence="3" type="ORF">SK3146_04980</name>
</gene>
<protein>
    <submittedName>
        <fullName evidence="3">Maltose O-acetyltransferase</fullName>
        <ecNumber evidence="3">2.3.1.79</ecNumber>
    </submittedName>
</protein>
<organism evidence="3 4">
    <name type="scientific">Paenibacillus konkukensis</name>
    <dbReference type="NCBI Taxonomy" id="2020716"/>
    <lineage>
        <taxon>Bacteria</taxon>
        <taxon>Bacillati</taxon>
        <taxon>Bacillota</taxon>
        <taxon>Bacilli</taxon>
        <taxon>Bacillales</taxon>
        <taxon>Paenibacillaceae</taxon>
        <taxon>Paenibacillus</taxon>
    </lineage>
</organism>
<name>A0ABY4RVH9_9BACL</name>
<sequence length="186" mass="20912">MLKKIICFLRARIRKCLLEELWLEDYIRMGMRVGQNCSIQPGVVFDYSHCWLIRIGDNVTIAPYAYLLTHDASTKQLNQYTKVGSITVEDDVFIGARALIMPGVTLGRGCIVAAGSIVTKSVPPEVIVGGAPAKFICTVEEYARKNNELLEKKTVYDRDFTIGGRISAEKKRKMYEELINDIGYVV</sequence>
<dbReference type="CDD" id="cd04647">
    <property type="entry name" value="LbH_MAT_like"/>
    <property type="match status" value="1"/>
</dbReference>
<dbReference type="Proteomes" id="UP001057134">
    <property type="component" value="Chromosome"/>
</dbReference>
<comment type="similarity">
    <text evidence="1">Belongs to the transferase hexapeptide repeat family.</text>
</comment>
<accession>A0ABY4RVH9</accession>
<dbReference type="RefSeq" id="WP_249861298.1">
    <property type="nucleotide sequence ID" value="NZ_CP027059.1"/>
</dbReference>
<dbReference type="Gene3D" id="2.160.10.10">
    <property type="entry name" value="Hexapeptide repeat proteins"/>
    <property type="match status" value="1"/>
</dbReference>
<dbReference type="EMBL" id="CP027059">
    <property type="protein sequence ID" value="UQZ85691.1"/>
    <property type="molecule type" value="Genomic_DNA"/>
</dbReference>
<keyword evidence="3" id="KW-0012">Acyltransferase</keyword>
<proteinExistence type="inferred from homology"/>
<reference evidence="3" key="1">
    <citation type="submission" date="2018-02" db="EMBL/GenBank/DDBJ databases">
        <authorList>
            <person name="Kim S.-K."/>
            <person name="Jung H.-I."/>
            <person name="Lee S.-W."/>
        </authorList>
    </citation>
    <scope>NUCLEOTIDE SEQUENCE</scope>
    <source>
        <strain evidence="3">SK3146</strain>
    </source>
</reference>
<dbReference type="GO" id="GO:0008925">
    <property type="term" value="F:maltose O-acetyltransferase activity"/>
    <property type="evidence" value="ECO:0007669"/>
    <property type="project" value="UniProtKB-EC"/>
</dbReference>
<dbReference type="InterPro" id="IPR051159">
    <property type="entry name" value="Hexapeptide_acetyltransf"/>
</dbReference>
<keyword evidence="4" id="KW-1185">Reference proteome</keyword>
<evidence type="ECO:0000313" key="4">
    <source>
        <dbReference type="Proteomes" id="UP001057134"/>
    </source>
</evidence>
<dbReference type="SUPFAM" id="SSF51161">
    <property type="entry name" value="Trimeric LpxA-like enzymes"/>
    <property type="match status" value="1"/>
</dbReference>
<dbReference type="Pfam" id="PF14602">
    <property type="entry name" value="Hexapep_2"/>
    <property type="match status" value="1"/>
</dbReference>
<evidence type="ECO:0000313" key="3">
    <source>
        <dbReference type="EMBL" id="UQZ85691.1"/>
    </source>
</evidence>
<dbReference type="InterPro" id="IPR011004">
    <property type="entry name" value="Trimer_LpxA-like_sf"/>
</dbReference>
<dbReference type="InterPro" id="IPR001451">
    <property type="entry name" value="Hexapep"/>
</dbReference>
<dbReference type="EC" id="2.3.1.79" evidence="3"/>
<dbReference type="PANTHER" id="PTHR23416">
    <property type="entry name" value="SIALIC ACID SYNTHASE-RELATED"/>
    <property type="match status" value="1"/>
</dbReference>
<evidence type="ECO:0000256" key="2">
    <source>
        <dbReference type="ARBA" id="ARBA00022679"/>
    </source>
</evidence>
<dbReference type="PANTHER" id="PTHR23416:SF23">
    <property type="entry name" value="ACETYLTRANSFERASE C18B11.09C-RELATED"/>
    <property type="match status" value="1"/>
</dbReference>
<reference evidence="3" key="2">
    <citation type="journal article" date="2021" name="J Anim Sci Technol">
        <title>Complete genome sequence of Paenibacillus konkukensis sp. nov. SK3146 as a potential probiotic strain.</title>
        <authorList>
            <person name="Jung H.I."/>
            <person name="Park S."/>
            <person name="Niu K.M."/>
            <person name="Lee S.W."/>
            <person name="Kothari D."/>
            <person name="Yi K.J."/>
            <person name="Kim S.K."/>
        </authorList>
    </citation>
    <scope>NUCLEOTIDE SEQUENCE</scope>
    <source>
        <strain evidence="3">SK3146</strain>
    </source>
</reference>
<evidence type="ECO:0000256" key="1">
    <source>
        <dbReference type="ARBA" id="ARBA00007274"/>
    </source>
</evidence>